<dbReference type="Proteomes" id="UP001501468">
    <property type="component" value="Unassembled WGS sequence"/>
</dbReference>
<name>A0ABP7ER61_9MICO</name>
<protein>
    <recommendedName>
        <fullName evidence="5">DUF4245 domain-containing protein</fullName>
    </recommendedName>
</protein>
<keyword evidence="2" id="KW-0812">Transmembrane</keyword>
<organism evidence="3 4">
    <name type="scientific">Terrabacter ginsenosidimutans</name>
    <dbReference type="NCBI Taxonomy" id="490575"/>
    <lineage>
        <taxon>Bacteria</taxon>
        <taxon>Bacillati</taxon>
        <taxon>Actinomycetota</taxon>
        <taxon>Actinomycetes</taxon>
        <taxon>Micrococcales</taxon>
        <taxon>Intrasporangiaceae</taxon>
        <taxon>Terrabacter</taxon>
    </lineage>
</organism>
<keyword evidence="4" id="KW-1185">Reference proteome</keyword>
<sequence>MSTPSTPATPPSPTSDSPESATDPATEPSGARGTPAPQEQGERSEPATAADPSLAATAAPAAPPSRYSLGTFPNMFRSMFVIGLLVLALVAIVPRITQVQRPAVDAAGKASQVAAQTTWPIELPRGLGDGWVPTVATYAPGTEKVATFTTVWTTPSGADIALKQAVGATQGWVDRSVADGEAAGAVTVSGRTYERFVASDKGQLAYVVKGLGAKGLTLVASGTAPEDELKAFVAKLSPVTPASDVTPSTSVSSGATG</sequence>
<proteinExistence type="predicted"/>
<evidence type="ECO:0000256" key="2">
    <source>
        <dbReference type="SAM" id="Phobius"/>
    </source>
</evidence>
<evidence type="ECO:0000256" key="1">
    <source>
        <dbReference type="SAM" id="MobiDB-lite"/>
    </source>
</evidence>
<gene>
    <name evidence="3" type="ORF">GCM10022399_43600</name>
</gene>
<feature type="compositionally biased region" description="Low complexity" evidence="1">
    <location>
        <begin position="46"/>
        <end position="60"/>
    </location>
</feature>
<dbReference type="InterPro" id="IPR025339">
    <property type="entry name" value="DUF4245"/>
</dbReference>
<keyword evidence="2" id="KW-0472">Membrane</keyword>
<evidence type="ECO:0000313" key="4">
    <source>
        <dbReference type="Proteomes" id="UP001501468"/>
    </source>
</evidence>
<feature type="region of interest" description="Disordered" evidence="1">
    <location>
        <begin position="1"/>
        <end position="66"/>
    </location>
</feature>
<feature type="compositionally biased region" description="Low complexity" evidence="1">
    <location>
        <begin position="14"/>
        <end position="24"/>
    </location>
</feature>
<keyword evidence="2" id="KW-1133">Transmembrane helix</keyword>
<feature type="transmembrane region" description="Helical" evidence="2">
    <location>
        <begin position="75"/>
        <end position="93"/>
    </location>
</feature>
<evidence type="ECO:0008006" key="5">
    <source>
        <dbReference type="Google" id="ProtNLM"/>
    </source>
</evidence>
<evidence type="ECO:0000313" key="3">
    <source>
        <dbReference type="EMBL" id="GAA3722515.1"/>
    </source>
</evidence>
<dbReference type="EMBL" id="BAABDC010000015">
    <property type="protein sequence ID" value="GAA3722515.1"/>
    <property type="molecule type" value="Genomic_DNA"/>
</dbReference>
<dbReference type="Pfam" id="PF14030">
    <property type="entry name" value="DUF4245"/>
    <property type="match status" value="1"/>
</dbReference>
<accession>A0ABP7ER61</accession>
<dbReference type="RefSeq" id="WP_344952054.1">
    <property type="nucleotide sequence ID" value="NZ_BAABDC010000015.1"/>
</dbReference>
<reference evidence="4" key="1">
    <citation type="journal article" date="2019" name="Int. J. Syst. Evol. Microbiol.">
        <title>The Global Catalogue of Microorganisms (GCM) 10K type strain sequencing project: providing services to taxonomists for standard genome sequencing and annotation.</title>
        <authorList>
            <consortium name="The Broad Institute Genomics Platform"/>
            <consortium name="The Broad Institute Genome Sequencing Center for Infectious Disease"/>
            <person name="Wu L."/>
            <person name="Ma J."/>
        </authorList>
    </citation>
    <scope>NUCLEOTIDE SEQUENCE [LARGE SCALE GENOMIC DNA]</scope>
    <source>
        <strain evidence="4">JCM 17125</strain>
    </source>
</reference>
<comment type="caution">
    <text evidence="3">The sequence shown here is derived from an EMBL/GenBank/DDBJ whole genome shotgun (WGS) entry which is preliminary data.</text>
</comment>